<keyword evidence="3" id="KW-1185">Reference proteome</keyword>
<dbReference type="SUPFAM" id="SSF52540">
    <property type="entry name" value="P-loop containing nucleoside triphosphate hydrolases"/>
    <property type="match status" value="1"/>
</dbReference>
<dbReference type="GO" id="GO:0006261">
    <property type="term" value="P:DNA-templated DNA replication"/>
    <property type="evidence" value="ECO:0007669"/>
    <property type="project" value="TreeGrafter"/>
</dbReference>
<dbReference type="Gene3D" id="3.40.50.300">
    <property type="entry name" value="P-loop containing nucleotide triphosphate hydrolases"/>
    <property type="match status" value="1"/>
</dbReference>
<reference evidence="2 3" key="1">
    <citation type="journal article" date="2020" name="Mol. Plant">
        <title>The Chromosome-Based Rubber Tree Genome Provides New Insights into Spurge Genome Evolution and Rubber Biosynthesis.</title>
        <authorList>
            <person name="Liu J."/>
            <person name="Shi C."/>
            <person name="Shi C.C."/>
            <person name="Li W."/>
            <person name="Zhang Q.J."/>
            <person name="Zhang Y."/>
            <person name="Li K."/>
            <person name="Lu H.F."/>
            <person name="Shi C."/>
            <person name="Zhu S.T."/>
            <person name="Xiao Z.Y."/>
            <person name="Nan H."/>
            <person name="Yue Y."/>
            <person name="Zhu X.G."/>
            <person name="Wu Y."/>
            <person name="Hong X.N."/>
            <person name="Fan G.Y."/>
            <person name="Tong Y."/>
            <person name="Zhang D."/>
            <person name="Mao C.L."/>
            <person name="Liu Y.L."/>
            <person name="Hao S.J."/>
            <person name="Liu W.Q."/>
            <person name="Lv M.Q."/>
            <person name="Zhang H.B."/>
            <person name="Liu Y."/>
            <person name="Hu-Tang G.R."/>
            <person name="Wang J.P."/>
            <person name="Wang J.H."/>
            <person name="Sun Y.H."/>
            <person name="Ni S.B."/>
            <person name="Chen W.B."/>
            <person name="Zhang X.C."/>
            <person name="Jiao Y.N."/>
            <person name="Eichler E.E."/>
            <person name="Li G.H."/>
            <person name="Liu X."/>
            <person name="Gao L.Z."/>
        </authorList>
    </citation>
    <scope>NUCLEOTIDE SEQUENCE [LARGE SCALE GENOMIC DNA]</scope>
    <source>
        <strain evidence="3">cv. GT1</strain>
        <tissue evidence="2">Leaf</tissue>
    </source>
</reference>
<dbReference type="PANTHER" id="PTHR11669">
    <property type="entry name" value="REPLICATION FACTOR C / DNA POLYMERASE III GAMMA-TAU SUBUNIT"/>
    <property type="match status" value="1"/>
</dbReference>
<dbReference type="InterPro" id="IPR027417">
    <property type="entry name" value="P-loop_NTPase"/>
</dbReference>
<protein>
    <recommendedName>
        <fullName evidence="4">DNA polymerase III gamma subunit domain-containing protein</fullName>
    </recommendedName>
</protein>
<dbReference type="PANTHER" id="PTHR11669:SF8">
    <property type="entry name" value="DNA POLYMERASE III SUBUNIT DELTA"/>
    <property type="match status" value="1"/>
</dbReference>
<dbReference type="Proteomes" id="UP000467840">
    <property type="component" value="Unassembled WGS sequence"/>
</dbReference>
<dbReference type="SMART" id="SM00411">
    <property type="entry name" value="BHL"/>
    <property type="match status" value="1"/>
</dbReference>
<evidence type="ECO:0000313" key="2">
    <source>
        <dbReference type="EMBL" id="KAF2281797.1"/>
    </source>
</evidence>
<dbReference type="GO" id="GO:0003677">
    <property type="term" value="F:DNA binding"/>
    <property type="evidence" value="ECO:0007669"/>
    <property type="project" value="InterPro"/>
</dbReference>
<dbReference type="InterPro" id="IPR010992">
    <property type="entry name" value="IHF-like_DNA-bd_dom_sf"/>
</dbReference>
<dbReference type="SUPFAM" id="SSF47729">
    <property type="entry name" value="IHF-like DNA-binding proteins"/>
    <property type="match status" value="1"/>
</dbReference>
<dbReference type="GO" id="GO:0009360">
    <property type="term" value="C:DNA polymerase III complex"/>
    <property type="evidence" value="ECO:0007669"/>
    <property type="project" value="TreeGrafter"/>
</dbReference>
<comment type="caution">
    <text evidence="2">The sequence shown here is derived from an EMBL/GenBank/DDBJ whole genome shotgun (WGS) entry which is preliminary data.</text>
</comment>
<comment type="similarity">
    <text evidence="1">Belongs to the bacterial histone-like protein family.</text>
</comment>
<dbReference type="InterPro" id="IPR050238">
    <property type="entry name" value="DNA_Rep/Repair_Clamp_Loader"/>
</dbReference>
<dbReference type="Pfam" id="PF00216">
    <property type="entry name" value="Bac_DNA_binding"/>
    <property type="match status" value="1"/>
</dbReference>
<evidence type="ECO:0008006" key="4">
    <source>
        <dbReference type="Google" id="ProtNLM"/>
    </source>
</evidence>
<evidence type="ECO:0000313" key="3">
    <source>
        <dbReference type="Proteomes" id="UP000467840"/>
    </source>
</evidence>
<name>A0A6A6JZF9_HEVBR</name>
<evidence type="ECO:0000256" key="1">
    <source>
        <dbReference type="RuleBase" id="RU003939"/>
    </source>
</evidence>
<dbReference type="EMBL" id="JAAGAX010000511">
    <property type="protein sequence ID" value="KAF2281797.1"/>
    <property type="molecule type" value="Genomic_DNA"/>
</dbReference>
<proteinExistence type="inferred from homology"/>
<dbReference type="InterPro" id="IPR000119">
    <property type="entry name" value="Hist_DNA-bd"/>
</dbReference>
<dbReference type="Gene3D" id="4.10.520.10">
    <property type="entry name" value="IHF-like DNA-binding proteins"/>
    <property type="match status" value="1"/>
</dbReference>
<organism evidence="2 3">
    <name type="scientific">Hevea brasiliensis</name>
    <name type="common">Para rubber tree</name>
    <name type="synonym">Siphonia brasiliensis</name>
    <dbReference type="NCBI Taxonomy" id="3981"/>
    <lineage>
        <taxon>Eukaryota</taxon>
        <taxon>Viridiplantae</taxon>
        <taxon>Streptophyta</taxon>
        <taxon>Embryophyta</taxon>
        <taxon>Tracheophyta</taxon>
        <taxon>Spermatophyta</taxon>
        <taxon>Magnoliopsida</taxon>
        <taxon>eudicotyledons</taxon>
        <taxon>Gunneridae</taxon>
        <taxon>Pentapetalae</taxon>
        <taxon>rosids</taxon>
        <taxon>fabids</taxon>
        <taxon>Malpighiales</taxon>
        <taxon>Euphorbiaceae</taxon>
        <taxon>Crotonoideae</taxon>
        <taxon>Micrandreae</taxon>
        <taxon>Hevea</taxon>
    </lineage>
</organism>
<accession>A0A6A6JZF9</accession>
<dbReference type="AlphaFoldDB" id="A0A6A6JZF9"/>
<dbReference type="GO" id="GO:0030527">
    <property type="term" value="F:structural constituent of chromatin"/>
    <property type="evidence" value="ECO:0007669"/>
    <property type="project" value="InterPro"/>
</dbReference>
<gene>
    <name evidence="2" type="ORF">GH714_042621</name>
</gene>
<dbReference type="Pfam" id="PF13177">
    <property type="entry name" value="DNA_pol3_delta2"/>
    <property type="match status" value="1"/>
</dbReference>
<sequence length="355" mass="40065">MRKAGIGKSRLSRAFAKHVTGSVELESDPDVMLIDNITEQISVDKVREMRHFLHMTAIRSQRKVVIVDSIDDLSVSSTNAMLKTLEEPPIDSLILLISHNVHRVPVVVKSRCVILPLQALSYEETKLVIDRNFPDMQQLSDKITHIYPGTPGMVTEDIEKEILLYENLISAIHKMNPAVIGGILETDLPLHKVEYIVLKAISDIVCNILDAGTKDGRRDDCTITDMLSRYHKAQEIFRAARTMHLQRDVTILRALEIAANRVLLMSKEIIVRALMSNLGFTKKDSSSAYDVVMSAVKTALETNHSIRLHNVGTLHVIQCAEKKYHNPKTGRLETLPPKRRVRFRSSRKLLDTVNV</sequence>